<dbReference type="OrthoDB" id="2088234at2"/>
<dbReference type="EMBL" id="AEEH01000018">
    <property type="protein sequence ID" value="EFM26059.1"/>
    <property type="molecule type" value="Genomic_DNA"/>
</dbReference>
<evidence type="ECO:0000313" key="3">
    <source>
        <dbReference type="Proteomes" id="UP000003280"/>
    </source>
</evidence>
<dbReference type="Proteomes" id="UP000003280">
    <property type="component" value="Unassembled WGS sequence"/>
</dbReference>
<gene>
    <name evidence="2" type="ORF">HMPREF9225_0378</name>
</gene>
<feature type="domain" description="YfjL-like N-terminal" evidence="1">
    <location>
        <begin position="3"/>
        <end position="83"/>
    </location>
</feature>
<dbReference type="AlphaFoldDB" id="E0NJN9"/>
<sequence length="244" mass="28724">MNKLIKIIMILLLSVALFFVNAFFGNPISKALASRAANKYIDENYKDHKLKRDKIFYNFKTAYYTVRLQDENSEDTKFEVAFDSLGRFKSDSFFDIKFNTWLRFEDELRNYGKELARKENLPFKLNLIPSDEKDYNELTLDEKVDFDHFPFRVEVNVFGYAEEPTKEIAIKYLQEASKTMEKTHLEIKSYSIILVPEKNRKENGEALDWKGALSVHNIPKEKINDLTTEYLDELIEEGNQPKDN</sequence>
<keyword evidence="3" id="KW-1185">Reference proteome</keyword>
<dbReference type="Pfam" id="PF25425">
    <property type="entry name" value="YfjL_N"/>
    <property type="match status" value="1"/>
</dbReference>
<dbReference type="eggNOG" id="ENOG5032CZ7">
    <property type="taxonomic scope" value="Bacteria"/>
</dbReference>
<evidence type="ECO:0000259" key="1">
    <source>
        <dbReference type="Pfam" id="PF25425"/>
    </source>
</evidence>
<dbReference type="InterPro" id="IPR057359">
    <property type="entry name" value="YfjL_N"/>
</dbReference>
<protein>
    <recommendedName>
        <fullName evidence="1">YfjL-like N-terminal domain-containing protein</fullName>
    </recommendedName>
</protein>
<proteinExistence type="predicted"/>
<name>E0NJN9_9FIRM</name>
<comment type="caution">
    <text evidence="2">The sequence shown here is derived from an EMBL/GenBank/DDBJ whole genome shotgun (WGS) entry which is preliminary data.</text>
</comment>
<organism evidence="2 3">
    <name type="scientific">Peptoniphilus duerdenii ATCC BAA-1640</name>
    <dbReference type="NCBI Taxonomy" id="862517"/>
    <lineage>
        <taxon>Bacteria</taxon>
        <taxon>Bacillati</taxon>
        <taxon>Bacillota</taxon>
        <taxon>Tissierellia</taxon>
        <taxon>Tissierellales</taxon>
        <taxon>Peptoniphilaceae</taxon>
        <taxon>Peptoniphilus</taxon>
    </lineage>
</organism>
<evidence type="ECO:0000313" key="2">
    <source>
        <dbReference type="EMBL" id="EFM26059.1"/>
    </source>
</evidence>
<accession>E0NJN9</accession>
<dbReference type="HOGENOM" id="CLU_1068446_0_0_9"/>
<reference evidence="2 3" key="1">
    <citation type="submission" date="2010-07" db="EMBL/GenBank/DDBJ databases">
        <authorList>
            <person name="Muzny D."/>
            <person name="Qin X."/>
            <person name="Deng J."/>
            <person name="Jiang H."/>
            <person name="Liu Y."/>
            <person name="Qu J."/>
            <person name="Song X.-Z."/>
            <person name="Zhang L."/>
            <person name="Thornton R."/>
            <person name="Coyle M."/>
            <person name="Francisco L."/>
            <person name="Jackson L."/>
            <person name="Javaid M."/>
            <person name="Korchina V."/>
            <person name="Kovar C."/>
            <person name="Mata R."/>
            <person name="Mathew T."/>
            <person name="Ngo R."/>
            <person name="Nguyen L."/>
            <person name="Nguyen N."/>
            <person name="Okwuonu G."/>
            <person name="Ongeri F."/>
            <person name="Pham C."/>
            <person name="Simmons D."/>
            <person name="Wilczek-Boney K."/>
            <person name="Hale W."/>
            <person name="Jakkamsetti A."/>
            <person name="Pham P."/>
            <person name="Ruth R."/>
            <person name="San Lucas F."/>
            <person name="Warren J."/>
            <person name="Zhang J."/>
            <person name="Zhao Z."/>
            <person name="Zhou C."/>
            <person name="Zhu D."/>
            <person name="Lee S."/>
            <person name="Bess C."/>
            <person name="Blankenburg K."/>
            <person name="Forbes L."/>
            <person name="Fu Q."/>
            <person name="Gubbala S."/>
            <person name="Hirani K."/>
            <person name="Jayaseelan J.C."/>
            <person name="Lara F."/>
            <person name="Munidasa M."/>
            <person name="Palculict T."/>
            <person name="Patil S."/>
            <person name="Pu L.-L."/>
            <person name="Saada N."/>
            <person name="Tang L."/>
            <person name="Weissenberger G."/>
            <person name="Zhu Y."/>
            <person name="Hemphill L."/>
            <person name="Shang Y."/>
            <person name="Youmans B."/>
            <person name="Ayvaz T."/>
            <person name="Ross M."/>
            <person name="Santibanez J."/>
            <person name="Aqrawi P."/>
            <person name="Gross S."/>
            <person name="Joshi V."/>
            <person name="Fowler G."/>
            <person name="Nazareth L."/>
            <person name="Reid J."/>
            <person name="Worley K."/>
            <person name="Petrosino J."/>
            <person name="Highlander S."/>
            <person name="Gibbs R."/>
        </authorList>
    </citation>
    <scope>NUCLEOTIDE SEQUENCE [LARGE SCALE GENOMIC DNA]</scope>
    <source>
        <strain evidence="2 3">ATCC BAA-1640</strain>
    </source>
</reference>
<dbReference type="STRING" id="862517.HMPREF9225_0378"/>
<dbReference type="RefSeq" id="WP_008901214.1">
    <property type="nucleotide sequence ID" value="NZ_GL397071.1"/>
</dbReference>